<feature type="transmembrane region" description="Helical" evidence="2">
    <location>
        <begin position="846"/>
        <end position="868"/>
    </location>
</feature>
<feature type="compositionally biased region" description="Low complexity" evidence="1">
    <location>
        <begin position="401"/>
        <end position="422"/>
    </location>
</feature>
<dbReference type="Proteomes" id="UP000028828">
    <property type="component" value="Unassembled WGS sequence"/>
</dbReference>
<dbReference type="PANTHER" id="PTHR31605">
    <property type="entry name" value="GLYCEROL-3-PHOSPHATE O-ACYLTRANSFERASE 1"/>
    <property type="match status" value="1"/>
</dbReference>
<dbReference type="PANTHER" id="PTHR31605:SF0">
    <property type="entry name" value="GLYCEROL-3-PHOSPHATE O-ACYLTRANSFERASE 1"/>
    <property type="match status" value="1"/>
</dbReference>
<protein>
    <submittedName>
        <fullName evidence="5">Glycerol-3-phosphate-acyltransferase</fullName>
        <ecNumber evidence="5">2.3.1.42</ecNumber>
    </submittedName>
</protein>
<dbReference type="InterPro" id="IPR052744">
    <property type="entry name" value="GPAT/DAPAT"/>
</dbReference>
<feature type="compositionally biased region" description="Polar residues" evidence="1">
    <location>
        <begin position="448"/>
        <end position="457"/>
    </location>
</feature>
<keyword evidence="2" id="KW-0472">Membrane</keyword>
<dbReference type="InterPro" id="IPR002123">
    <property type="entry name" value="Plipid/glycerol_acylTrfase"/>
</dbReference>
<feature type="chain" id="PRO_5012475126" evidence="3">
    <location>
        <begin position="16"/>
        <end position="1002"/>
    </location>
</feature>
<keyword evidence="5" id="KW-0808">Transferase</keyword>
<evidence type="ECO:0000313" key="5">
    <source>
        <dbReference type="EMBL" id="KFG50400.1"/>
    </source>
</evidence>
<feature type="compositionally biased region" description="Basic and acidic residues" evidence="1">
    <location>
        <begin position="201"/>
        <end position="220"/>
    </location>
</feature>
<feature type="compositionally biased region" description="Basic and acidic residues" evidence="1">
    <location>
        <begin position="384"/>
        <end position="395"/>
    </location>
</feature>
<name>A0A086L182_TOXGO</name>
<dbReference type="SMART" id="SM00563">
    <property type="entry name" value="PlsC"/>
    <property type="match status" value="1"/>
</dbReference>
<feature type="compositionally biased region" description="Basic residues" evidence="1">
    <location>
        <begin position="114"/>
        <end position="123"/>
    </location>
</feature>
<feature type="signal peptide" evidence="3">
    <location>
        <begin position="1"/>
        <end position="15"/>
    </location>
</feature>
<comment type="caution">
    <text evidence="5">The sequence shown here is derived from an EMBL/GenBank/DDBJ whole genome shotgun (WGS) entry which is preliminary data.</text>
</comment>
<dbReference type="SUPFAM" id="SSF69593">
    <property type="entry name" value="Glycerol-3-phosphate (1)-acyltransferase"/>
    <property type="match status" value="2"/>
</dbReference>
<feature type="domain" description="Phospholipid/glycerol acyltransferase" evidence="4">
    <location>
        <begin position="562"/>
        <end position="654"/>
    </location>
</feature>
<keyword evidence="3" id="KW-0732">Signal</keyword>
<feature type="region of interest" description="Disordered" evidence="1">
    <location>
        <begin position="331"/>
        <end position="437"/>
    </location>
</feature>
<keyword evidence="2" id="KW-0812">Transmembrane</keyword>
<evidence type="ECO:0000256" key="3">
    <source>
        <dbReference type="SAM" id="SignalP"/>
    </source>
</evidence>
<evidence type="ECO:0000259" key="4">
    <source>
        <dbReference type="SMART" id="SM00563"/>
    </source>
</evidence>
<feature type="region of interest" description="Disordered" evidence="1">
    <location>
        <begin position="489"/>
        <end position="555"/>
    </location>
</feature>
<feature type="compositionally biased region" description="Basic and acidic residues" evidence="1">
    <location>
        <begin position="362"/>
        <end position="374"/>
    </location>
</feature>
<sequence>MYFLVRWLCIGIVRSFFKEVAVLHPERIPLYGPAIFVGNHNNQFMDASMLVANIPRQVHFLVALKSMKRRVIGFLSRLAGCIPVDRQDDRAFKGPGLVRISHHFTEDGHVCPRPPHHHHHARPHAADPGHSNGSESREKRDGGGGRPPETATEERQTPHADTGALHTPSGAVQAGSILLSGEAEAARRSAFEGTAGGTSEARMETKNEDDPREPQKREDGPSAESAAIPEAQTPELRAHTRGESPAKLLAGEMLQAFSRVPSHPSLRSEMPLFSKSASAPLGMQNPPVLSILGNSTRFLSDVRPGYKLRLDGKDFLVLRVLSDTHVVVRQPPEAPRRLDSSPLPTAAAPGGRTPETAGAVCELDRKTAERRGDAVARQANAQLAKEKESEREAKMGRRRGSFSSESSSSSTGSRSQRGSSRRTNVGETAANAAAAAEAFATREDVPGLSQNGSSTALDANGRERETAFLKAVPGNRGVDEGRLREQAFAEMRRPVSPDPSAFGASRDEGLRRRRARRREEDREEKWRETHDGPGPGDSRGENDAGGLPGKMCDGREEGEDRLHQALSAKHEKEKRLAAAAYKEYKILPKIEQREVYEAVTHSLVDGDCIGIFPEGGSHDRTTLLPLKPGVAIMAIGGAAAGADVMIVPVGLVYHNPHKTQSRATIHIGEPIPISREAVVEYQQDRRAATARILTDVEHGMRSCIITAQDHETMTLIHLCCSLYPPERLRLSPEKLFNLNQLLSKLFWRCADSPELSNLRQDLAQYQGALQRAGIPDHDVWMLKQSTAGASLCFAEKLIALLFAIGLGVPLLPLWGPLRVIAYFLAERHRAQALAASSVKVKGMDVVASYKVIVLLVCVPLFNLVYGAIFGLVFRRTLAETLATMLLCICLLPVAYYFSMRQAEKILPLIRQMRTLIIVVVGKVNIWRENERELITQRMNLQFSVRETLLKLGPQTSPAFMEELYSILPKAVLVADIKRLIRKKEDFAPLQMKSLMNNAEEIL</sequence>
<dbReference type="GO" id="GO:0008654">
    <property type="term" value="P:phospholipid biosynthetic process"/>
    <property type="evidence" value="ECO:0007669"/>
    <property type="project" value="TreeGrafter"/>
</dbReference>
<evidence type="ECO:0000256" key="1">
    <source>
        <dbReference type="SAM" id="MobiDB-lite"/>
    </source>
</evidence>
<reference evidence="5 6" key="1">
    <citation type="submission" date="2014-03" db="EMBL/GenBank/DDBJ databases">
        <authorList>
            <person name="Sibley D."/>
            <person name="Venepally P."/>
            <person name="Karamycheva S."/>
            <person name="Hadjithomas M."/>
            <person name="Khan A."/>
            <person name="Brunk B."/>
            <person name="Roos D."/>
            <person name="Caler E."/>
            <person name="Lorenzi H."/>
        </authorList>
    </citation>
    <scope>NUCLEOTIDE SEQUENCE [LARGE SCALE GENOMIC DNA]</scope>
    <source>
        <strain evidence="6">p89</strain>
    </source>
</reference>
<feature type="compositionally biased region" description="Basic and acidic residues" evidence="1">
    <location>
        <begin position="517"/>
        <end position="531"/>
    </location>
</feature>
<dbReference type="VEuPathDB" id="ToxoDB:TGP89_256980"/>
<dbReference type="GO" id="GO:0016287">
    <property type="term" value="F:glycerone-phosphate O-acyltransferase activity"/>
    <property type="evidence" value="ECO:0007669"/>
    <property type="project" value="UniProtKB-EC"/>
</dbReference>
<keyword evidence="5" id="KW-0012">Acyltransferase</keyword>
<feature type="region of interest" description="Disordered" evidence="1">
    <location>
        <begin position="108"/>
        <end position="169"/>
    </location>
</feature>
<dbReference type="GO" id="GO:0004366">
    <property type="term" value="F:glycerol-3-phosphate O-acyltransferase activity"/>
    <property type="evidence" value="ECO:0007669"/>
    <property type="project" value="TreeGrafter"/>
</dbReference>
<dbReference type="AlphaFoldDB" id="A0A086L182"/>
<dbReference type="EC" id="2.3.1.42" evidence="5"/>
<keyword evidence="2" id="KW-1133">Transmembrane helix</keyword>
<evidence type="ECO:0000256" key="2">
    <source>
        <dbReference type="SAM" id="Phobius"/>
    </source>
</evidence>
<gene>
    <name evidence="5" type="ORF">TGP89_256980</name>
</gene>
<dbReference type="EMBL" id="AEYI02000314">
    <property type="protein sequence ID" value="KFG50400.1"/>
    <property type="molecule type" value="Genomic_DNA"/>
</dbReference>
<dbReference type="OrthoDB" id="2427554at2759"/>
<dbReference type="Pfam" id="PF01553">
    <property type="entry name" value="Acyltransferase"/>
    <property type="match status" value="2"/>
</dbReference>
<feature type="transmembrane region" description="Helical" evidence="2">
    <location>
        <begin position="880"/>
        <end position="897"/>
    </location>
</feature>
<feature type="transmembrane region" description="Helical" evidence="2">
    <location>
        <begin position="797"/>
        <end position="825"/>
    </location>
</feature>
<organism evidence="5 6">
    <name type="scientific">Toxoplasma gondii p89</name>
    <dbReference type="NCBI Taxonomy" id="943119"/>
    <lineage>
        <taxon>Eukaryota</taxon>
        <taxon>Sar</taxon>
        <taxon>Alveolata</taxon>
        <taxon>Apicomplexa</taxon>
        <taxon>Conoidasida</taxon>
        <taxon>Coccidia</taxon>
        <taxon>Eucoccidiorida</taxon>
        <taxon>Eimeriorina</taxon>
        <taxon>Sarcocystidae</taxon>
        <taxon>Toxoplasma</taxon>
    </lineage>
</organism>
<accession>A0A086L182</accession>
<feature type="region of interest" description="Disordered" evidence="1">
    <location>
        <begin position="443"/>
        <end position="462"/>
    </location>
</feature>
<evidence type="ECO:0000313" key="6">
    <source>
        <dbReference type="Proteomes" id="UP000028828"/>
    </source>
</evidence>
<feature type="region of interest" description="Disordered" evidence="1">
    <location>
        <begin position="184"/>
        <end position="240"/>
    </location>
</feature>
<proteinExistence type="predicted"/>